<dbReference type="eggNOG" id="KOG0338">
    <property type="taxonomic scope" value="Eukaryota"/>
</dbReference>
<reference evidence="8 9" key="1">
    <citation type="journal article" date="2012" name="Genome Biol.">
        <title>Genome and low-iron response of an oceanic diatom adapted to chronic iron limitation.</title>
        <authorList>
            <person name="Lommer M."/>
            <person name="Specht M."/>
            <person name="Roy A.S."/>
            <person name="Kraemer L."/>
            <person name="Andreson R."/>
            <person name="Gutowska M.A."/>
            <person name="Wolf J."/>
            <person name="Bergner S.V."/>
            <person name="Schilhabel M.B."/>
            <person name="Klostermeier U.C."/>
            <person name="Beiko R.G."/>
            <person name="Rosenstiel P."/>
            <person name="Hippler M."/>
            <person name="Laroche J."/>
        </authorList>
    </citation>
    <scope>NUCLEOTIDE SEQUENCE [LARGE SCALE GENOMIC DNA]</scope>
    <source>
        <strain evidence="8 9">CCMP1005</strain>
    </source>
</reference>
<feature type="compositionally biased region" description="Basic and acidic residues" evidence="6">
    <location>
        <begin position="336"/>
        <end position="353"/>
    </location>
</feature>
<organism evidence="8 9">
    <name type="scientific">Thalassiosira oceanica</name>
    <name type="common">Marine diatom</name>
    <dbReference type="NCBI Taxonomy" id="159749"/>
    <lineage>
        <taxon>Eukaryota</taxon>
        <taxon>Sar</taxon>
        <taxon>Stramenopiles</taxon>
        <taxon>Ochrophyta</taxon>
        <taxon>Bacillariophyta</taxon>
        <taxon>Coscinodiscophyceae</taxon>
        <taxon>Thalassiosirophycidae</taxon>
        <taxon>Thalassiosirales</taxon>
        <taxon>Thalassiosiraceae</taxon>
        <taxon>Thalassiosira</taxon>
    </lineage>
</organism>
<evidence type="ECO:0000256" key="1">
    <source>
        <dbReference type="ARBA" id="ARBA00022741"/>
    </source>
</evidence>
<dbReference type="SUPFAM" id="SSF52540">
    <property type="entry name" value="P-loop containing nucleoside triphosphate hydrolases"/>
    <property type="match status" value="1"/>
</dbReference>
<feature type="compositionally biased region" description="Basic and acidic residues" evidence="6">
    <location>
        <begin position="363"/>
        <end position="376"/>
    </location>
</feature>
<dbReference type="InterPro" id="IPR027417">
    <property type="entry name" value="P-loop_NTPase"/>
</dbReference>
<feature type="compositionally biased region" description="Gly residues" evidence="6">
    <location>
        <begin position="92"/>
        <end position="101"/>
    </location>
</feature>
<accession>K0QZA2</accession>
<evidence type="ECO:0000256" key="3">
    <source>
        <dbReference type="ARBA" id="ARBA00022806"/>
    </source>
</evidence>
<evidence type="ECO:0000259" key="7">
    <source>
        <dbReference type="PROSITE" id="PS51195"/>
    </source>
</evidence>
<dbReference type="Gene3D" id="3.40.50.300">
    <property type="entry name" value="P-loop containing nucleotide triphosphate hydrolases"/>
    <property type="match status" value="1"/>
</dbReference>
<dbReference type="GO" id="GO:0003676">
    <property type="term" value="F:nucleic acid binding"/>
    <property type="evidence" value="ECO:0007669"/>
    <property type="project" value="InterPro"/>
</dbReference>
<protein>
    <recommendedName>
        <fullName evidence="7">DEAD-box RNA helicase Q domain-containing protein</fullName>
    </recommendedName>
</protein>
<evidence type="ECO:0000313" key="8">
    <source>
        <dbReference type="EMBL" id="EJK44430.1"/>
    </source>
</evidence>
<evidence type="ECO:0000256" key="2">
    <source>
        <dbReference type="ARBA" id="ARBA00022801"/>
    </source>
</evidence>
<feature type="compositionally biased region" description="Acidic residues" evidence="6">
    <location>
        <begin position="204"/>
        <end position="221"/>
    </location>
</feature>
<evidence type="ECO:0000256" key="5">
    <source>
        <dbReference type="PROSITE-ProRule" id="PRU00552"/>
    </source>
</evidence>
<proteinExistence type="predicted"/>
<feature type="region of interest" description="Disordered" evidence="6">
    <location>
        <begin position="311"/>
        <end position="376"/>
    </location>
</feature>
<feature type="domain" description="DEAD-box RNA helicase Q" evidence="7">
    <location>
        <begin position="245"/>
        <end position="273"/>
    </location>
</feature>
<evidence type="ECO:0000313" key="9">
    <source>
        <dbReference type="Proteomes" id="UP000266841"/>
    </source>
</evidence>
<feature type="compositionally biased region" description="Low complexity" evidence="6">
    <location>
        <begin position="138"/>
        <end position="155"/>
    </location>
</feature>
<feature type="non-terminal residue" evidence="8">
    <location>
        <position position="376"/>
    </location>
</feature>
<feature type="compositionally biased region" description="Low complexity" evidence="6">
    <location>
        <begin position="191"/>
        <end position="203"/>
    </location>
</feature>
<feature type="region of interest" description="Disordered" evidence="6">
    <location>
        <begin position="46"/>
        <end position="101"/>
    </location>
</feature>
<keyword evidence="4" id="KW-0067">ATP-binding</keyword>
<dbReference type="GO" id="GO:0005524">
    <property type="term" value="F:ATP binding"/>
    <property type="evidence" value="ECO:0007669"/>
    <property type="project" value="UniProtKB-KW"/>
</dbReference>
<feature type="compositionally biased region" description="Acidic residues" evidence="6">
    <location>
        <begin position="74"/>
        <end position="88"/>
    </location>
</feature>
<sequence>MMSRNDRLLDRDVTPSPRAISPLLSVTLNGCLSTSEVTMAAAQLPGTILSDDESDGVAGRRDGSGKPAKRPSGDDGDDTTDDEMDGDFEFGGLLGEDLGGGAAWSTRWATSVASIIAAARSNMRRGKPAGGEGEEESGSGSSSDSSSGESSSGESSDSDDEVDDAERAGEMEKDVLKVREAPPRRGESSRESQAGEGEASSSGEDSDEDGDASESEGDEEERAERIKADAYFASSRVASSDDGVDTFAQLGLSRPLLRGVASMGFVTPTPIQASVLPVAMAGRDVCASAVTGSGKTAAFLLPLMERILQRGGGRGGRGRQGKGGEQGLVTRGHASARPDADEGARGTVREHDGGYVGLHRPPRGADRWRGEERDVS</sequence>
<keyword evidence="2" id="KW-0378">Hydrolase</keyword>
<dbReference type="InterPro" id="IPR011545">
    <property type="entry name" value="DEAD/DEAH_box_helicase_dom"/>
</dbReference>
<dbReference type="PANTHER" id="PTHR47959:SF1">
    <property type="entry name" value="ATP-DEPENDENT RNA HELICASE DBPA"/>
    <property type="match status" value="1"/>
</dbReference>
<gene>
    <name evidence="8" type="ORF">THAOC_37029</name>
</gene>
<keyword evidence="3" id="KW-0347">Helicase</keyword>
<comment type="caution">
    <text evidence="8">The sequence shown here is derived from an EMBL/GenBank/DDBJ whole genome shotgun (WGS) entry which is preliminary data.</text>
</comment>
<dbReference type="PROSITE" id="PS51195">
    <property type="entry name" value="Q_MOTIF"/>
    <property type="match status" value="1"/>
</dbReference>
<evidence type="ECO:0000256" key="4">
    <source>
        <dbReference type="ARBA" id="ARBA00022840"/>
    </source>
</evidence>
<feature type="compositionally biased region" description="Basic and acidic residues" evidence="6">
    <location>
        <begin position="165"/>
        <end position="190"/>
    </location>
</feature>
<dbReference type="GO" id="GO:0016787">
    <property type="term" value="F:hydrolase activity"/>
    <property type="evidence" value="ECO:0007669"/>
    <property type="project" value="UniProtKB-KW"/>
</dbReference>
<dbReference type="GO" id="GO:0003724">
    <property type="term" value="F:RNA helicase activity"/>
    <property type="evidence" value="ECO:0007669"/>
    <property type="project" value="InterPro"/>
</dbReference>
<dbReference type="GO" id="GO:0005829">
    <property type="term" value="C:cytosol"/>
    <property type="evidence" value="ECO:0007669"/>
    <property type="project" value="TreeGrafter"/>
</dbReference>
<dbReference type="Pfam" id="PF00270">
    <property type="entry name" value="DEAD"/>
    <property type="match status" value="1"/>
</dbReference>
<dbReference type="EMBL" id="AGNL01049688">
    <property type="protein sequence ID" value="EJK44430.1"/>
    <property type="molecule type" value="Genomic_DNA"/>
</dbReference>
<name>K0QZA2_THAOC</name>
<evidence type="ECO:0000256" key="6">
    <source>
        <dbReference type="SAM" id="MobiDB-lite"/>
    </source>
</evidence>
<dbReference type="InterPro" id="IPR050079">
    <property type="entry name" value="DEAD_box_RNA_helicase"/>
</dbReference>
<feature type="region of interest" description="Disordered" evidence="6">
    <location>
        <begin position="120"/>
        <end position="225"/>
    </location>
</feature>
<dbReference type="InterPro" id="IPR014014">
    <property type="entry name" value="RNA_helicase_DEAD_Q_motif"/>
</dbReference>
<keyword evidence="1" id="KW-0547">Nucleotide-binding</keyword>
<dbReference type="AlphaFoldDB" id="K0QZA2"/>
<dbReference type="OrthoDB" id="1735at2759"/>
<keyword evidence="9" id="KW-1185">Reference proteome</keyword>
<dbReference type="PANTHER" id="PTHR47959">
    <property type="entry name" value="ATP-DEPENDENT RNA HELICASE RHLE-RELATED"/>
    <property type="match status" value="1"/>
</dbReference>
<feature type="short sequence motif" description="Q motif" evidence="5">
    <location>
        <begin position="245"/>
        <end position="273"/>
    </location>
</feature>
<dbReference type="Proteomes" id="UP000266841">
    <property type="component" value="Unassembled WGS sequence"/>
</dbReference>